<dbReference type="EMBL" id="CP002345">
    <property type="protein sequence ID" value="ADQ80301.1"/>
    <property type="molecule type" value="Genomic_DNA"/>
</dbReference>
<reference evidence="1 2" key="2">
    <citation type="journal article" date="2011" name="Stand. Genomic Sci.">
        <title>Complete genome sequence of Paludibacter propionicigenes type strain (WB4).</title>
        <authorList>
            <person name="Gronow S."/>
            <person name="Munk C."/>
            <person name="Lapidus A."/>
            <person name="Nolan M."/>
            <person name="Lucas S."/>
            <person name="Hammon N."/>
            <person name="Deshpande S."/>
            <person name="Cheng J.F."/>
            <person name="Tapia R."/>
            <person name="Han C."/>
            <person name="Goodwin L."/>
            <person name="Pitluck S."/>
            <person name="Liolios K."/>
            <person name="Ivanova N."/>
            <person name="Mavromatis K."/>
            <person name="Mikhailova N."/>
            <person name="Pati A."/>
            <person name="Chen A."/>
            <person name="Palaniappan K."/>
            <person name="Land M."/>
            <person name="Hauser L."/>
            <person name="Chang Y.J."/>
            <person name="Jeffries C.D."/>
            <person name="Brambilla E."/>
            <person name="Rohde M."/>
            <person name="Goker M."/>
            <person name="Detter J.C."/>
            <person name="Woyke T."/>
            <person name="Bristow J."/>
            <person name="Eisen J.A."/>
            <person name="Markowitz V."/>
            <person name="Hugenholtz P."/>
            <person name="Kyrpides N.C."/>
            <person name="Klenk H.P."/>
        </authorList>
    </citation>
    <scope>NUCLEOTIDE SEQUENCE [LARGE SCALE GENOMIC DNA]</scope>
    <source>
        <strain evidence="2">DSM 17365 / JCM 13257 / WB4</strain>
    </source>
</reference>
<keyword evidence="2" id="KW-1185">Reference proteome</keyword>
<accession>E4T6F7</accession>
<protein>
    <submittedName>
        <fullName evidence="1">Uncharacterized protein</fullName>
    </submittedName>
</protein>
<name>E4T6F7_PALPW</name>
<gene>
    <name evidence="1" type="ordered locus">Palpr_2165</name>
</gene>
<dbReference type="KEGG" id="ppn:Palpr_2165"/>
<sequence>MLIEHFFMENYCFVLEKPVILHRDFFIVLDLRLTKIGSKALLPFAFYRDMFLNNKGFVHKINIYPKKPLKILILAAFFFRIFPKTIYMKLLYVIKHAFKTFFLEISCIVLKKHIILHRDFFIVLDLRLTKDW</sequence>
<organism evidence="1 2">
    <name type="scientific">Paludibacter propionicigenes (strain DSM 17365 / JCM 13257 / WB4)</name>
    <dbReference type="NCBI Taxonomy" id="694427"/>
    <lineage>
        <taxon>Bacteria</taxon>
        <taxon>Pseudomonadati</taxon>
        <taxon>Bacteroidota</taxon>
        <taxon>Bacteroidia</taxon>
        <taxon>Bacteroidales</taxon>
        <taxon>Paludibacteraceae</taxon>
        <taxon>Paludibacter</taxon>
    </lineage>
</organism>
<evidence type="ECO:0000313" key="2">
    <source>
        <dbReference type="Proteomes" id="UP000008718"/>
    </source>
</evidence>
<reference key="1">
    <citation type="submission" date="2010-11" db="EMBL/GenBank/DDBJ databases">
        <title>The complete genome of Paludibacter propionicigenes DSM 17365.</title>
        <authorList>
            <consortium name="US DOE Joint Genome Institute (JGI-PGF)"/>
            <person name="Lucas S."/>
            <person name="Copeland A."/>
            <person name="Lapidus A."/>
            <person name="Bruce D."/>
            <person name="Goodwin L."/>
            <person name="Pitluck S."/>
            <person name="Kyrpides N."/>
            <person name="Mavromatis K."/>
            <person name="Ivanova N."/>
            <person name="Munk A.C."/>
            <person name="Brettin T."/>
            <person name="Detter J.C."/>
            <person name="Han C."/>
            <person name="Tapia R."/>
            <person name="Land M."/>
            <person name="Hauser L."/>
            <person name="Markowitz V."/>
            <person name="Cheng J.-F."/>
            <person name="Hugenholtz P."/>
            <person name="Woyke T."/>
            <person name="Wu D."/>
            <person name="Gronow S."/>
            <person name="Wellnitz S."/>
            <person name="Brambilla E."/>
            <person name="Klenk H.-P."/>
            <person name="Eisen J.A."/>
        </authorList>
    </citation>
    <scope>NUCLEOTIDE SEQUENCE</scope>
    <source>
        <strain>WB4</strain>
    </source>
</reference>
<proteinExistence type="predicted"/>
<dbReference type="Proteomes" id="UP000008718">
    <property type="component" value="Chromosome"/>
</dbReference>
<dbReference type="HOGENOM" id="CLU_1915017_0_0_10"/>
<evidence type="ECO:0000313" key="1">
    <source>
        <dbReference type="EMBL" id="ADQ80301.1"/>
    </source>
</evidence>
<dbReference type="AlphaFoldDB" id="E4T6F7"/>